<protein>
    <submittedName>
        <fullName evidence="1">Uncharacterized protein</fullName>
    </submittedName>
</protein>
<dbReference type="Proteomes" id="UP000286734">
    <property type="component" value="Unassembled WGS sequence"/>
</dbReference>
<evidence type="ECO:0000313" key="2">
    <source>
        <dbReference type="Proteomes" id="UP000286734"/>
    </source>
</evidence>
<name>A0A430RCF4_THESC</name>
<proteinExistence type="predicted"/>
<comment type="caution">
    <text evidence="1">The sequence shown here is derived from an EMBL/GenBank/DDBJ whole genome shotgun (WGS) entry which is preliminary data.</text>
</comment>
<evidence type="ECO:0000313" key="1">
    <source>
        <dbReference type="EMBL" id="RTH05082.1"/>
    </source>
</evidence>
<dbReference type="AlphaFoldDB" id="A0A430RCF4"/>
<gene>
    <name evidence="1" type="ORF">CSW47_05840</name>
</gene>
<reference evidence="1 2" key="1">
    <citation type="journal article" date="2019" name="Extremophiles">
        <title>Biogeography of thermophiles and predominance of Thermus scotoductus in domestic water heaters.</title>
        <authorList>
            <person name="Wilpiszeski R.L."/>
            <person name="Zhang Z."/>
            <person name="House C.H."/>
        </authorList>
    </citation>
    <scope>NUCLEOTIDE SEQUENCE [LARGE SCALE GENOMIC DNA]</scope>
    <source>
        <strain evidence="1 2">34_S34</strain>
    </source>
</reference>
<organism evidence="1 2">
    <name type="scientific">Thermus scotoductus</name>
    <dbReference type="NCBI Taxonomy" id="37636"/>
    <lineage>
        <taxon>Bacteria</taxon>
        <taxon>Thermotogati</taxon>
        <taxon>Deinococcota</taxon>
        <taxon>Deinococci</taxon>
        <taxon>Thermales</taxon>
        <taxon>Thermaceae</taxon>
        <taxon>Thermus</taxon>
    </lineage>
</organism>
<accession>A0A430RCF4</accession>
<sequence length="115" mass="12951">MQARMEAMVFDWNEVVEDISKSLVDEVGAPEGASVYVLWGFSPLDLETALYDLLMHLGEEERALFRRYLGDLVETIHREEYNILALLPYEGQLHAKGGSVPIPPGWETGTTRVLS</sequence>
<dbReference type="RefSeq" id="WP_126200286.1">
    <property type="nucleotide sequence ID" value="NZ_PELP01000133.1"/>
</dbReference>
<dbReference type="EMBL" id="PELP01000133">
    <property type="protein sequence ID" value="RTH05082.1"/>
    <property type="molecule type" value="Genomic_DNA"/>
</dbReference>